<dbReference type="PANTHER" id="PTHR44591">
    <property type="entry name" value="STRESS RESPONSE REGULATOR PROTEIN 1"/>
    <property type="match status" value="1"/>
</dbReference>
<evidence type="ECO:0000259" key="4">
    <source>
        <dbReference type="PROSITE" id="PS50110"/>
    </source>
</evidence>
<feature type="compositionally biased region" description="Acidic residues" evidence="3">
    <location>
        <begin position="316"/>
        <end position="328"/>
    </location>
</feature>
<evidence type="ECO:0000256" key="1">
    <source>
        <dbReference type="ARBA" id="ARBA00022553"/>
    </source>
</evidence>
<feature type="domain" description="Response regulatory" evidence="4">
    <location>
        <begin position="2"/>
        <end position="121"/>
    </location>
</feature>
<sequence length="328" mass="36478">MRLLAVDDDPVVLDLLKLIFKSADLPEVSVTSSAVLALEMLSNPDFEFDGLILDISMPEMSGIELCRLVRRMPRYQHKPILMLTSVMDTASVESAFAAGADDYITKPFDVKDIVARVRVAERMTQKSQPVAMIDRDLCKETDKPGLHQFSIEDPLRIHGAPQLIQPFALGNYLCQLSRRRLDNCVLFAVQLCDIDTLYQTCKTHELARGLHGVVTAVSEVVKCPTMLTAYEGSGILMCITLGSEPPAWPEMEYRVRDAIAAQNLCRDDGTKMCLEVAVGNPITPSASRYQRVNKTFERTRSRVHTRMQSTHAQSEAEADDDDGQISSA</sequence>
<organism evidence="5 6">
    <name type="scientific">Sulfitobacter noctilucicola</name>
    <dbReference type="NCBI Taxonomy" id="1342301"/>
    <lineage>
        <taxon>Bacteria</taxon>
        <taxon>Pseudomonadati</taxon>
        <taxon>Pseudomonadota</taxon>
        <taxon>Alphaproteobacteria</taxon>
        <taxon>Rhodobacterales</taxon>
        <taxon>Roseobacteraceae</taxon>
        <taxon>Sulfitobacter</taxon>
    </lineage>
</organism>
<evidence type="ECO:0000256" key="2">
    <source>
        <dbReference type="PROSITE-ProRule" id="PRU00169"/>
    </source>
</evidence>
<dbReference type="Pfam" id="PF00072">
    <property type="entry name" value="Response_reg"/>
    <property type="match status" value="1"/>
</dbReference>
<dbReference type="Gene3D" id="3.40.50.2300">
    <property type="match status" value="1"/>
</dbReference>
<keyword evidence="5" id="KW-0238">DNA-binding</keyword>
<dbReference type="SUPFAM" id="SSF52172">
    <property type="entry name" value="CheY-like"/>
    <property type="match status" value="1"/>
</dbReference>
<dbReference type="Proteomes" id="UP000565745">
    <property type="component" value="Unassembled WGS sequence"/>
</dbReference>
<protein>
    <submittedName>
        <fullName evidence="5">DNA-binding response OmpR family regulator</fullName>
    </submittedName>
</protein>
<dbReference type="InterPro" id="IPR011006">
    <property type="entry name" value="CheY-like_superfamily"/>
</dbReference>
<reference evidence="5 6" key="1">
    <citation type="submission" date="2020-08" db="EMBL/GenBank/DDBJ databases">
        <title>Genomic Encyclopedia of Type Strains, Phase IV (KMG-IV): sequencing the most valuable type-strain genomes for metagenomic binning, comparative biology and taxonomic classification.</title>
        <authorList>
            <person name="Goeker M."/>
        </authorList>
    </citation>
    <scope>NUCLEOTIDE SEQUENCE [LARGE SCALE GENOMIC DNA]</scope>
    <source>
        <strain evidence="5 6">DSM 101015</strain>
    </source>
</reference>
<dbReference type="EMBL" id="JACIFU010000004">
    <property type="protein sequence ID" value="MBB4175403.1"/>
    <property type="molecule type" value="Genomic_DNA"/>
</dbReference>
<comment type="caution">
    <text evidence="5">The sequence shown here is derived from an EMBL/GenBank/DDBJ whole genome shotgun (WGS) entry which is preliminary data.</text>
</comment>
<dbReference type="GO" id="GO:0000160">
    <property type="term" value="P:phosphorelay signal transduction system"/>
    <property type="evidence" value="ECO:0007669"/>
    <property type="project" value="InterPro"/>
</dbReference>
<evidence type="ECO:0000313" key="6">
    <source>
        <dbReference type="Proteomes" id="UP000565745"/>
    </source>
</evidence>
<dbReference type="InterPro" id="IPR050595">
    <property type="entry name" value="Bact_response_regulator"/>
</dbReference>
<dbReference type="PROSITE" id="PS50110">
    <property type="entry name" value="RESPONSE_REGULATORY"/>
    <property type="match status" value="1"/>
</dbReference>
<proteinExistence type="predicted"/>
<feature type="modified residue" description="4-aspartylphosphate" evidence="2">
    <location>
        <position position="54"/>
    </location>
</feature>
<dbReference type="OrthoDB" id="7326651at2"/>
<dbReference type="InterPro" id="IPR001789">
    <property type="entry name" value="Sig_transdc_resp-reg_receiver"/>
</dbReference>
<accession>A0A7W6Q560</accession>
<evidence type="ECO:0000256" key="3">
    <source>
        <dbReference type="SAM" id="MobiDB-lite"/>
    </source>
</evidence>
<dbReference type="SMART" id="SM00448">
    <property type="entry name" value="REC"/>
    <property type="match status" value="1"/>
</dbReference>
<keyword evidence="1 2" id="KW-0597">Phosphoprotein</keyword>
<keyword evidence="6" id="KW-1185">Reference proteome</keyword>
<dbReference type="PANTHER" id="PTHR44591:SF3">
    <property type="entry name" value="RESPONSE REGULATORY DOMAIN-CONTAINING PROTEIN"/>
    <property type="match status" value="1"/>
</dbReference>
<dbReference type="RefSeq" id="WP_025056433.1">
    <property type="nucleotide sequence ID" value="NZ_JACIFU010000004.1"/>
</dbReference>
<evidence type="ECO:0000313" key="5">
    <source>
        <dbReference type="EMBL" id="MBB4175403.1"/>
    </source>
</evidence>
<dbReference type="AlphaFoldDB" id="A0A7W6Q560"/>
<gene>
    <name evidence="5" type="ORF">GGR93_003196</name>
</gene>
<feature type="region of interest" description="Disordered" evidence="3">
    <location>
        <begin position="300"/>
        <end position="328"/>
    </location>
</feature>
<dbReference type="GO" id="GO:0003677">
    <property type="term" value="F:DNA binding"/>
    <property type="evidence" value="ECO:0007669"/>
    <property type="project" value="UniProtKB-KW"/>
</dbReference>
<name>A0A7W6Q560_9RHOB</name>